<evidence type="ECO:0000259" key="5">
    <source>
        <dbReference type="PROSITE" id="PS50305"/>
    </source>
</evidence>
<dbReference type="Gene3D" id="3.40.50.1220">
    <property type="entry name" value="TPP-binding domain"/>
    <property type="match status" value="1"/>
</dbReference>
<keyword evidence="2 3" id="KW-0520">NAD</keyword>
<dbReference type="GO" id="GO:0017136">
    <property type="term" value="F:histone deacetylase activity, NAD-dependent"/>
    <property type="evidence" value="ECO:0007669"/>
    <property type="project" value="TreeGrafter"/>
</dbReference>
<evidence type="ECO:0000256" key="2">
    <source>
        <dbReference type="ARBA" id="ARBA00023027"/>
    </source>
</evidence>
<feature type="binding site" evidence="3">
    <location>
        <begin position="197"/>
        <end position="199"/>
    </location>
    <ligand>
        <name>NAD(+)</name>
        <dbReference type="ChEBI" id="CHEBI:57540"/>
    </ligand>
</feature>
<comment type="domain">
    <text evidence="3">2 residues (Tyr-52 and Arg-55) present in a large hydrophobic pocket are probably involved in substrate specificity. They are important for desuccinylation activity, but dispensable for deacetylation activity.</text>
</comment>
<evidence type="ECO:0000313" key="7">
    <source>
        <dbReference type="Proteomes" id="UP000253517"/>
    </source>
</evidence>
<evidence type="ECO:0000313" key="6">
    <source>
        <dbReference type="EMBL" id="RCX03834.1"/>
    </source>
</evidence>
<dbReference type="InterPro" id="IPR027546">
    <property type="entry name" value="Sirtuin_class_III"/>
</dbReference>
<gene>
    <name evidence="3" type="primary">cobB</name>
    <name evidence="6" type="ORF">DES35_102290</name>
</gene>
<feature type="active site" description="Proton acceptor" evidence="3">
    <location>
        <position position="104"/>
    </location>
</feature>
<dbReference type="GO" id="GO:0036055">
    <property type="term" value="F:protein-succinyllysine desuccinylase activity"/>
    <property type="evidence" value="ECO:0007669"/>
    <property type="project" value="UniProtKB-UniRule"/>
</dbReference>
<keyword evidence="1" id="KW-0808">Transferase</keyword>
<dbReference type="InterPro" id="IPR026590">
    <property type="entry name" value="Ssirtuin_cat_dom"/>
</dbReference>
<dbReference type="PANTHER" id="PTHR11085">
    <property type="entry name" value="NAD-DEPENDENT PROTEIN DEACYLASE SIRTUIN-5, MITOCHONDRIAL-RELATED"/>
    <property type="match status" value="1"/>
</dbReference>
<dbReference type="GO" id="GO:0070403">
    <property type="term" value="F:NAD+ binding"/>
    <property type="evidence" value="ECO:0007669"/>
    <property type="project" value="UniProtKB-UniRule"/>
</dbReference>
<organism evidence="6 7">
    <name type="scientific">Schleiferia thermophila</name>
    <dbReference type="NCBI Taxonomy" id="884107"/>
    <lineage>
        <taxon>Bacteria</taxon>
        <taxon>Pseudomonadati</taxon>
        <taxon>Bacteroidota</taxon>
        <taxon>Flavobacteriia</taxon>
        <taxon>Flavobacteriales</taxon>
        <taxon>Schleiferiaceae</taxon>
        <taxon>Schleiferia</taxon>
    </lineage>
</organism>
<feature type="binding site" evidence="3">
    <location>
        <position position="55"/>
    </location>
    <ligand>
        <name>substrate</name>
    </ligand>
</feature>
<dbReference type="Proteomes" id="UP000253517">
    <property type="component" value="Unassembled WGS sequence"/>
</dbReference>
<dbReference type="HAMAP" id="MF_01121">
    <property type="entry name" value="Sirtuin_ClassIII"/>
    <property type="match status" value="1"/>
</dbReference>
<feature type="binding site" evidence="3">
    <location>
        <begin position="170"/>
        <end position="172"/>
    </location>
    <ligand>
        <name>NAD(+)</name>
        <dbReference type="ChEBI" id="CHEBI:57540"/>
    </ligand>
</feature>
<protein>
    <recommendedName>
        <fullName evidence="3">NAD-dependent protein deacylase</fullName>
        <ecNumber evidence="3">2.3.1.286</ecNumber>
    </recommendedName>
    <alternativeName>
        <fullName evidence="3">Regulatory protein SIR2 homolog</fullName>
    </alternativeName>
</protein>
<comment type="catalytic activity">
    <reaction evidence="3">
        <text>N(6)-acetyl-L-lysyl-[protein] + NAD(+) + H2O = 2''-O-acetyl-ADP-D-ribose + nicotinamide + L-lysyl-[protein]</text>
        <dbReference type="Rhea" id="RHEA:43636"/>
        <dbReference type="Rhea" id="RHEA-COMP:9752"/>
        <dbReference type="Rhea" id="RHEA-COMP:10731"/>
        <dbReference type="ChEBI" id="CHEBI:15377"/>
        <dbReference type="ChEBI" id="CHEBI:17154"/>
        <dbReference type="ChEBI" id="CHEBI:29969"/>
        <dbReference type="ChEBI" id="CHEBI:57540"/>
        <dbReference type="ChEBI" id="CHEBI:61930"/>
        <dbReference type="ChEBI" id="CHEBI:83767"/>
        <dbReference type="EC" id="2.3.1.286"/>
    </reaction>
</comment>
<dbReference type="InterPro" id="IPR050134">
    <property type="entry name" value="NAD-dep_sirtuin_deacylases"/>
</dbReference>
<sequence>MKIVVFTGAGISAEAGLKTFRGSEGLWETYKIEDVATPEAWERNPQLVIDFYNQRRKQVITTQPTEAHYLLADLEKKYPNMWIITQNIDDLHERAGSKNVIHLHGEIRKVRSSVDPNLIYNQEGWELKIGDTCELGSQLRPHVVWFGEEVPLMELAYEIALQADVFVVIGTSLQVYPAASLAYMISENTDKWLIDPNPSITDTSYTIIKANASEGLRMWKKIMKL</sequence>
<dbReference type="SUPFAM" id="SSF52467">
    <property type="entry name" value="DHS-like NAD/FAD-binding domain"/>
    <property type="match status" value="1"/>
</dbReference>
<dbReference type="InterPro" id="IPR026591">
    <property type="entry name" value="Sirtuin_cat_small_dom_sf"/>
</dbReference>
<evidence type="ECO:0000256" key="3">
    <source>
        <dbReference type="HAMAP-Rule" id="MF_01121"/>
    </source>
</evidence>
<feature type="domain" description="Deacetylase sirtuin-type" evidence="5">
    <location>
        <begin position="1"/>
        <end position="225"/>
    </location>
</feature>
<comment type="caution">
    <text evidence="6">The sequence shown here is derived from an EMBL/GenBank/DDBJ whole genome shotgun (WGS) entry which is preliminary data.</text>
</comment>
<dbReference type="GO" id="GO:0036054">
    <property type="term" value="F:protein-malonyllysine demalonylase activity"/>
    <property type="evidence" value="ECO:0007669"/>
    <property type="project" value="InterPro"/>
</dbReference>
<comment type="function">
    <text evidence="3">NAD-dependent lysine deacetylase and desuccinylase that specifically removes acetyl and succinyl groups on target proteins. Modulates the activities of several proteins which are inactive in their acylated form.</text>
</comment>
<feature type="binding site" evidence="3">
    <location>
        <position position="212"/>
    </location>
    <ligand>
        <name>NAD(+)</name>
        <dbReference type="ChEBI" id="CHEBI:57540"/>
    </ligand>
</feature>
<reference evidence="6 7" key="1">
    <citation type="submission" date="2018-07" db="EMBL/GenBank/DDBJ databases">
        <title>Genomic Encyclopedia of Type Strains, Phase IV (KMG-IV): sequencing the most valuable type-strain genomes for metagenomic binning, comparative biology and taxonomic classification.</title>
        <authorList>
            <person name="Goeker M."/>
        </authorList>
    </citation>
    <scope>NUCLEOTIDE SEQUENCE [LARGE SCALE GENOMIC DNA]</scope>
    <source>
        <strain evidence="6 7">DSM 21410</strain>
    </source>
</reference>
<keyword evidence="3" id="KW-0963">Cytoplasm</keyword>
<comment type="subcellular location">
    <subcellularLocation>
        <location evidence="3">Cytoplasm</location>
    </subcellularLocation>
</comment>
<evidence type="ECO:0000256" key="4">
    <source>
        <dbReference type="PROSITE-ProRule" id="PRU00236"/>
    </source>
</evidence>
<dbReference type="PROSITE" id="PS50305">
    <property type="entry name" value="SIRTUIN"/>
    <property type="match status" value="1"/>
</dbReference>
<proteinExistence type="inferred from homology"/>
<dbReference type="InterPro" id="IPR003000">
    <property type="entry name" value="Sirtuin"/>
</dbReference>
<dbReference type="CDD" id="cd01412">
    <property type="entry name" value="SIRT5_Af1_CobB"/>
    <property type="match status" value="1"/>
</dbReference>
<dbReference type="EC" id="2.3.1.286" evidence="3"/>
<dbReference type="PANTHER" id="PTHR11085:SF4">
    <property type="entry name" value="NAD-DEPENDENT PROTEIN DEACYLASE"/>
    <property type="match status" value="1"/>
</dbReference>
<evidence type="ECO:0000256" key="1">
    <source>
        <dbReference type="ARBA" id="ARBA00022679"/>
    </source>
</evidence>
<dbReference type="GO" id="GO:0005737">
    <property type="term" value="C:cytoplasm"/>
    <property type="evidence" value="ECO:0007669"/>
    <property type="project" value="UniProtKB-SubCell"/>
</dbReference>
<dbReference type="InterPro" id="IPR029035">
    <property type="entry name" value="DHS-like_NAD/FAD-binding_dom"/>
</dbReference>
<dbReference type="Gene3D" id="3.30.1600.10">
    <property type="entry name" value="SIR2/SIRT2 'Small Domain"/>
    <property type="match status" value="1"/>
</dbReference>
<dbReference type="EMBL" id="QPJS01000002">
    <property type="protein sequence ID" value="RCX03834.1"/>
    <property type="molecule type" value="Genomic_DNA"/>
</dbReference>
<feature type="binding site" evidence="3">
    <location>
        <begin position="86"/>
        <end position="89"/>
    </location>
    <ligand>
        <name>NAD(+)</name>
        <dbReference type="ChEBI" id="CHEBI:57540"/>
    </ligand>
</feature>
<dbReference type="AlphaFoldDB" id="A0A369A8T7"/>
<comment type="caution">
    <text evidence="3 4">Lacks conserved residue(s) required for the propagation of feature annotation.</text>
</comment>
<accession>A0A369A8T7</accession>
<feature type="binding site" evidence="3">
    <location>
        <position position="52"/>
    </location>
    <ligand>
        <name>substrate</name>
    </ligand>
</feature>
<dbReference type="RefSeq" id="WP_185714353.1">
    <property type="nucleotide sequence ID" value="NZ_BHZF01000002.1"/>
</dbReference>
<name>A0A369A8T7_9FLAO</name>
<keyword evidence="7" id="KW-1185">Reference proteome</keyword>
<comment type="catalytic activity">
    <reaction evidence="3">
        <text>N(6)-succinyl-L-lysyl-[protein] + NAD(+) + H2O = 2''-O-succinyl-ADP-D-ribose + nicotinamide + L-lysyl-[protein]</text>
        <dbReference type="Rhea" id="RHEA:47668"/>
        <dbReference type="Rhea" id="RHEA-COMP:9752"/>
        <dbReference type="Rhea" id="RHEA-COMP:11877"/>
        <dbReference type="ChEBI" id="CHEBI:15377"/>
        <dbReference type="ChEBI" id="CHEBI:17154"/>
        <dbReference type="ChEBI" id="CHEBI:29969"/>
        <dbReference type="ChEBI" id="CHEBI:57540"/>
        <dbReference type="ChEBI" id="CHEBI:87830"/>
        <dbReference type="ChEBI" id="CHEBI:87832"/>
    </reaction>
</comment>
<comment type="similarity">
    <text evidence="3">Belongs to the sirtuin family. Class III subfamily.</text>
</comment>
<dbReference type="Pfam" id="PF02146">
    <property type="entry name" value="SIR2"/>
    <property type="match status" value="1"/>
</dbReference>